<dbReference type="AlphaFoldDB" id="F0P1V9"/>
<evidence type="ECO:0000256" key="2">
    <source>
        <dbReference type="ARBA" id="ARBA00022475"/>
    </source>
</evidence>
<feature type="transmembrane region" description="Helical" evidence="6">
    <location>
        <begin position="234"/>
        <end position="255"/>
    </location>
</feature>
<keyword evidence="2" id="KW-1003">Cell membrane</keyword>
<dbReference type="GO" id="GO:0005886">
    <property type="term" value="C:plasma membrane"/>
    <property type="evidence" value="ECO:0007669"/>
    <property type="project" value="UniProtKB-SubCell"/>
</dbReference>
<keyword evidence="4 6" id="KW-1133">Transmembrane helix</keyword>
<feature type="transmembrane region" description="Helical" evidence="6">
    <location>
        <begin position="42"/>
        <end position="63"/>
    </location>
</feature>
<feature type="transmembrane region" description="Helical" evidence="6">
    <location>
        <begin position="156"/>
        <end position="178"/>
    </location>
</feature>
<dbReference type="SUPFAM" id="SSF103473">
    <property type="entry name" value="MFS general substrate transporter"/>
    <property type="match status" value="1"/>
</dbReference>
<dbReference type="Gene3D" id="1.20.1250.20">
    <property type="entry name" value="MFS general substrate transporter like domains"/>
    <property type="match status" value="2"/>
</dbReference>
<protein>
    <submittedName>
        <fullName evidence="8">Major facilitator superfamily MFS_1</fullName>
    </submittedName>
</protein>
<feature type="transmembrane region" description="Helical" evidence="6">
    <location>
        <begin position="291"/>
        <end position="310"/>
    </location>
</feature>
<organism evidence="8 9">
    <name type="scientific">Weeksella virosa (strain ATCC 43766 / DSM 16922 / JCM 21250 / CCUG 30538 / CDC 9751 / IAM 14551 / NBRC 16016 / NCTC 11634 / CL345/78)</name>
    <dbReference type="NCBI Taxonomy" id="865938"/>
    <lineage>
        <taxon>Bacteria</taxon>
        <taxon>Pseudomonadati</taxon>
        <taxon>Bacteroidota</taxon>
        <taxon>Flavobacteriia</taxon>
        <taxon>Flavobacteriales</taxon>
        <taxon>Weeksellaceae</taxon>
        <taxon>Weeksella</taxon>
    </lineage>
</organism>
<proteinExistence type="predicted"/>
<keyword evidence="3 6" id="KW-0812">Transmembrane</keyword>
<evidence type="ECO:0000256" key="4">
    <source>
        <dbReference type="ARBA" id="ARBA00022989"/>
    </source>
</evidence>
<accession>F0P1V9</accession>
<name>F0P1V9_WEEVC</name>
<keyword evidence="5 6" id="KW-0472">Membrane</keyword>
<comment type="subcellular location">
    <subcellularLocation>
        <location evidence="1">Cell membrane</location>
        <topology evidence="1">Multi-pass membrane protein</topology>
    </subcellularLocation>
</comment>
<feature type="transmembrane region" description="Helical" evidence="6">
    <location>
        <begin position="267"/>
        <end position="285"/>
    </location>
</feature>
<reference evidence="9" key="2">
    <citation type="journal article" date="2011" name="Stand. Genomic Sci.">
        <title>Complete genome sequence of Weeksella virosa type strain (9751T).</title>
        <authorList>
            <person name="Lang E."/>
            <person name="Teshima H."/>
            <person name="Lucas S."/>
            <person name="Lapidus A."/>
            <person name="Hammon N."/>
            <person name="Deshpande S."/>
            <person name="Nolan M."/>
            <person name="Cheng J."/>
            <person name="Pitluck S."/>
            <person name="Liolios K."/>
            <person name="Pagani I."/>
            <person name="Mikhailova N."/>
            <person name="Ivanova N."/>
            <person name="Mavromatis K."/>
            <person name="Pati A."/>
            <person name="Tapia R."/>
            <person name="Han C."/>
            <person name="Goodwin L."/>
            <person name="Chen A."/>
            <person name="Palaniappan K."/>
            <person name="Land M."/>
            <person name="Hauser L."/>
            <person name="Chang Y."/>
            <person name="Jeffries C."/>
            <person name="Brambilla E."/>
            <person name="Kopitz M."/>
            <person name="Rohde M."/>
            <person name="Goker M."/>
            <person name="Tindall B."/>
            <person name="Detter J."/>
            <person name="Woyke T."/>
            <person name="Bristow J."/>
            <person name="Eisen J."/>
            <person name="Markowitz V."/>
            <person name="Hugenholtz P."/>
            <person name="Klenk H."/>
            <person name="Kyrpides N."/>
        </authorList>
    </citation>
    <scope>NUCLEOTIDE SEQUENCE [LARGE SCALE GENOMIC DNA]</scope>
    <source>
        <strain evidence="9">ATCC 43766 / DSM 16922 / JCM 21250 / NBRC 16016 / NCTC 11634 / CL345/78</strain>
    </source>
</reference>
<evidence type="ECO:0000256" key="6">
    <source>
        <dbReference type="SAM" id="Phobius"/>
    </source>
</evidence>
<feature type="transmembrane region" description="Helical" evidence="6">
    <location>
        <begin position="95"/>
        <end position="119"/>
    </location>
</feature>
<dbReference type="InterPro" id="IPR011701">
    <property type="entry name" value="MFS"/>
</dbReference>
<dbReference type="Pfam" id="PF07690">
    <property type="entry name" value="MFS_1"/>
    <property type="match status" value="1"/>
</dbReference>
<evidence type="ECO:0000313" key="9">
    <source>
        <dbReference type="Proteomes" id="UP000008641"/>
    </source>
</evidence>
<feature type="transmembrane region" description="Helical" evidence="6">
    <location>
        <begin position="199"/>
        <end position="222"/>
    </location>
</feature>
<evidence type="ECO:0000256" key="1">
    <source>
        <dbReference type="ARBA" id="ARBA00004651"/>
    </source>
</evidence>
<reference evidence="8 9" key="1">
    <citation type="journal article" date="2011" name="Stand. Genomic Sci.">
        <title>Complete genome sequence of Weeksella virosa type strain (9751).</title>
        <authorList>
            <person name="Lang E."/>
            <person name="Teshima H."/>
            <person name="Lucas S."/>
            <person name="Lapidus A."/>
            <person name="Hammon N."/>
            <person name="Deshpande S."/>
            <person name="Nolan M."/>
            <person name="Cheng J.F."/>
            <person name="Pitluck S."/>
            <person name="Liolios K."/>
            <person name="Pagani I."/>
            <person name="Mikhailova N."/>
            <person name="Ivanova N."/>
            <person name="Mavromatis K."/>
            <person name="Pati A."/>
            <person name="Tapia R."/>
            <person name="Han C."/>
            <person name="Goodwin L."/>
            <person name="Chen A."/>
            <person name="Palaniappan K."/>
            <person name="Land M."/>
            <person name="Hauser L."/>
            <person name="Chang Y.J."/>
            <person name="Jeffries C.D."/>
            <person name="Brambilla E.M."/>
            <person name="Kopitz M."/>
            <person name="Rohde M."/>
            <person name="Goker M."/>
            <person name="Tindall B.J."/>
            <person name="Detter J.C."/>
            <person name="Woyke T."/>
            <person name="Bristow J."/>
            <person name="Eisen J.A."/>
            <person name="Markowitz V."/>
            <person name="Hugenholtz P."/>
            <person name="Klenk H.P."/>
            <person name="Kyrpides N.C."/>
        </authorList>
    </citation>
    <scope>NUCLEOTIDE SEQUENCE [LARGE SCALE GENOMIC DNA]</scope>
    <source>
        <strain evidence="9">ATCC 43766 / DSM 16922 / JCM 21250 / NBRC 16016 / NCTC 11634 / CL345/78</strain>
    </source>
</reference>
<dbReference type="STRING" id="865938.Weevi_2082"/>
<dbReference type="Proteomes" id="UP000008641">
    <property type="component" value="Chromosome"/>
</dbReference>
<dbReference type="InterPro" id="IPR050189">
    <property type="entry name" value="MFS_Efflux_Transporters"/>
</dbReference>
<dbReference type="InterPro" id="IPR020846">
    <property type="entry name" value="MFS_dom"/>
</dbReference>
<feature type="transmembrane region" description="Helical" evidence="6">
    <location>
        <begin position="70"/>
        <end position="89"/>
    </location>
</feature>
<dbReference type="PANTHER" id="PTHR43124:SF6">
    <property type="entry name" value="TRANSPORTER ARAJ-RELATED"/>
    <property type="match status" value="1"/>
</dbReference>
<feature type="transmembrane region" description="Helical" evidence="6">
    <location>
        <begin position="331"/>
        <end position="352"/>
    </location>
</feature>
<evidence type="ECO:0000256" key="5">
    <source>
        <dbReference type="ARBA" id="ARBA00023136"/>
    </source>
</evidence>
<feature type="domain" description="Major facilitator superfamily (MFS) profile" evidence="7">
    <location>
        <begin position="4"/>
        <end position="380"/>
    </location>
</feature>
<feature type="transmembrane region" description="Helical" evidence="6">
    <location>
        <begin position="131"/>
        <end position="150"/>
    </location>
</feature>
<gene>
    <name evidence="8" type="ordered locus">Weevi_2082</name>
</gene>
<dbReference type="RefSeq" id="WP_013599144.1">
    <property type="nucleotide sequence ID" value="NC_015144.1"/>
</dbReference>
<dbReference type="InterPro" id="IPR036259">
    <property type="entry name" value="MFS_trans_sf"/>
</dbReference>
<evidence type="ECO:0000256" key="3">
    <source>
        <dbReference type="ARBA" id="ARBA00022692"/>
    </source>
</evidence>
<dbReference type="PROSITE" id="PS50850">
    <property type="entry name" value="MFS"/>
    <property type="match status" value="1"/>
</dbReference>
<feature type="transmembrane region" description="Helical" evidence="6">
    <location>
        <begin position="358"/>
        <end position="378"/>
    </location>
</feature>
<dbReference type="OrthoDB" id="9788453at2"/>
<dbReference type="eggNOG" id="COG2814">
    <property type="taxonomic scope" value="Bacteria"/>
</dbReference>
<sequence>MYKSILALAIGALGIGMTEFTMMGVLEDLAKDLQISIPEAGHFISIYALGVFVGAPILVMLTSKKSPKDILVFFMILFTLFNIAFALAPNYSTLLIARFLTGLPHGAYFGVGTVVATFLAPKGKEATYISYMFAGLTLANLFGVPIGTFIGQNLSWRVSFLLIASIGLLSILAIVAWVPKIQPNTEVSLNKQLQFFRTWKAWILIAMISIGTAGLFAWISYISPLVTNVGNLSITQVPIIMVLVGLGMFVGNLIGGRLADKYSPNKATIMSFVAMCIILIINFFFVKIPFLNYFLAFFTGLIAFTIGSPIQMMLIDNARESETLAASAGQASFNLGNALGAYLGGLPIIWGYGFSSPLIVGAIMAITGALIATLFLILNKKLS</sequence>
<keyword evidence="9" id="KW-1185">Reference proteome</keyword>
<dbReference type="CDD" id="cd17324">
    <property type="entry name" value="MFS_NepI_like"/>
    <property type="match status" value="1"/>
</dbReference>
<evidence type="ECO:0000313" key="8">
    <source>
        <dbReference type="EMBL" id="ADX68756.1"/>
    </source>
</evidence>
<evidence type="ECO:0000259" key="7">
    <source>
        <dbReference type="PROSITE" id="PS50850"/>
    </source>
</evidence>
<dbReference type="GO" id="GO:0022857">
    <property type="term" value="F:transmembrane transporter activity"/>
    <property type="evidence" value="ECO:0007669"/>
    <property type="project" value="InterPro"/>
</dbReference>
<dbReference type="KEGG" id="wvi:Weevi_2082"/>
<dbReference type="EMBL" id="CP002455">
    <property type="protein sequence ID" value="ADX68756.1"/>
    <property type="molecule type" value="Genomic_DNA"/>
</dbReference>
<dbReference type="PANTHER" id="PTHR43124">
    <property type="entry name" value="PURINE EFFLUX PUMP PBUE"/>
    <property type="match status" value="1"/>
</dbReference>
<dbReference type="HOGENOM" id="CLU_001265_61_2_10"/>